<comment type="function">
    <text evidence="5">Modulates RecA activity.</text>
</comment>
<evidence type="ECO:0000256" key="4">
    <source>
        <dbReference type="ARBA" id="ARBA00022490"/>
    </source>
</evidence>
<dbReference type="NCBIfam" id="NF001057">
    <property type="entry name" value="PRK00117.3-3"/>
    <property type="match status" value="1"/>
</dbReference>
<dbReference type="HAMAP" id="MF_01114">
    <property type="entry name" value="RecX"/>
    <property type="match status" value="1"/>
</dbReference>
<comment type="subcellular location">
    <subcellularLocation>
        <location evidence="1 5">Cytoplasm</location>
    </subcellularLocation>
</comment>
<dbReference type="AlphaFoldDB" id="A0A1W1V2T2"/>
<protein>
    <recommendedName>
        <fullName evidence="3 5">Regulatory protein RecX</fullName>
    </recommendedName>
</protein>
<name>A0A1W1V2T2_9PAST</name>
<dbReference type="STRING" id="1122938.SAMN05660772_01024"/>
<dbReference type="PANTHER" id="PTHR33602">
    <property type="entry name" value="REGULATORY PROTEIN RECX FAMILY PROTEIN"/>
    <property type="match status" value="1"/>
</dbReference>
<keyword evidence="4 5" id="KW-0963">Cytoplasm</keyword>
<dbReference type="Pfam" id="PF21982">
    <property type="entry name" value="RecX_HTH1"/>
    <property type="match status" value="1"/>
</dbReference>
<keyword evidence="9" id="KW-1185">Reference proteome</keyword>
<dbReference type="InterPro" id="IPR053924">
    <property type="entry name" value="RecX_HTH_2nd"/>
</dbReference>
<organism evidence="8 9">
    <name type="scientific">Pasteurella testudinis DSM 23072</name>
    <dbReference type="NCBI Taxonomy" id="1122938"/>
    <lineage>
        <taxon>Bacteria</taxon>
        <taxon>Pseudomonadati</taxon>
        <taxon>Pseudomonadota</taxon>
        <taxon>Gammaproteobacteria</taxon>
        <taxon>Pasteurellales</taxon>
        <taxon>Pasteurellaceae</taxon>
        <taxon>Pasteurella</taxon>
    </lineage>
</organism>
<dbReference type="Pfam" id="PF02631">
    <property type="entry name" value="RecX_HTH2"/>
    <property type="match status" value="1"/>
</dbReference>
<evidence type="ECO:0000256" key="1">
    <source>
        <dbReference type="ARBA" id="ARBA00004496"/>
    </source>
</evidence>
<evidence type="ECO:0000259" key="6">
    <source>
        <dbReference type="Pfam" id="PF02631"/>
    </source>
</evidence>
<reference evidence="9" key="1">
    <citation type="submission" date="2017-04" db="EMBL/GenBank/DDBJ databases">
        <authorList>
            <person name="Varghese N."/>
            <person name="Submissions S."/>
        </authorList>
    </citation>
    <scope>NUCLEOTIDE SEQUENCE [LARGE SCALE GENOMIC DNA]</scope>
    <source>
        <strain evidence="9">DSM 23072</strain>
    </source>
</reference>
<dbReference type="PANTHER" id="PTHR33602:SF1">
    <property type="entry name" value="REGULATORY PROTEIN RECX FAMILY PROTEIN"/>
    <property type="match status" value="1"/>
</dbReference>
<dbReference type="InterPro" id="IPR003783">
    <property type="entry name" value="Regulatory_RecX"/>
</dbReference>
<evidence type="ECO:0000313" key="8">
    <source>
        <dbReference type="EMBL" id="SMB87608.1"/>
    </source>
</evidence>
<feature type="domain" description="RecX second three-helical" evidence="6">
    <location>
        <begin position="51"/>
        <end position="89"/>
    </location>
</feature>
<sequence length="149" mass="17162">MNKIALSYLLNLLARRDYSAAEIRQKMAAKGFEPADIEAVLEHCRQKGWQSDVRFCENYLLSRSRKGYGPARIKQELQQKGVASAVISEQFQVCEIDWFALAESVFAKKYATYSAAEWTPALKQKAWWFMLSHGFHSDHFAHLLKIESD</sequence>
<evidence type="ECO:0000256" key="2">
    <source>
        <dbReference type="ARBA" id="ARBA00009695"/>
    </source>
</evidence>
<dbReference type="RefSeq" id="WP_084257575.1">
    <property type="nucleotide sequence ID" value="NZ_FWWV01000035.1"/>
</dbReference>
<proteinExistence type="inferred from homology"/>
<evidence type="ECO:0000256" key="5">
    <source>
        <dbReference type="HAMAP-Rule" id="MF_01114"/>
    </source>
</evidence>
<comment type="similarity">
    <text evidence="2 5">Belongs to the RecX family.</text>
</comment>
<evidence type="ECO:0000313" key="9">
    <source>
        <dbReference type="Proteomes" id="UP000192408"/>
    </source>
</evidence>
<gene>
    <name evidence="5" type="primary">recX</name>
    <name evidence="8" type="ORF">SAMN05660772_01024</name>
</gene>
<feature type="domain" description="RecX first three-helical" evidence="7">
    <location>
        <begin position="5"/>
        <end position="44"/>
    </location>
</feature>
<accession>A0A1W1V2T2</accession>
<dbReference type="EMBL" id="FWWV01000035">
    <property type="protein sequence ID" value="SMB87608.1"/>
    <property type="molecule type" value="Genomic_DNA"/>
</dbReference>
<dbReference type="GO" id="GO:0006282">
    <property type="term" value="P:regulation of DNA repair"/>
    <property type="evidence" value="ECO:0007669"/>
    <property type="project" value="UniProtKB-UniRule"/>
</dbReference>
<dbReference type="InterPro" id="IPR053926">
    <property type="entry name" value="RecX_HTH_1st"/>
</dbReference>
<evidence type="ECO:0000259" key="7">
    <source>
        <dbReference type="Pfam" id="PF21982"/>
    </source>
</evidence>
<dbReference type="Gene3D" id="1.10.10.10">
    <property type="entry name" value="Winged helix-like DNA-binding domain superfamily/Winged helix DNA-binding domain"/>
    <property type="match status" value="3"/>
</dbReference>
<dbReference type="GO" id="GO:0005737">
    <property type="term" value="C:cytoplasm"/>
    <property type="evidence" value="ECO:0007669"/>
    <property type="project" value="UniProtKB-SubCell"/>
</dbReference>
<dbReference type="Proteomes" id="UP000192408">
    <property type="component" value="Unassembled WGS sequence"/>
</dbReference>
<evidence type="ECO:0000256" key="3">
    <source>
        <dbReference type="ARBA" id="ARBA00018111"/>
    </source>
</evidence>
<dbReference type="InterPro" id="IPR036388">
    <property type="entry name" value="WH-like_DNA-bd_sf"/>
</dbReference>